<evidence type="ECO:0000256" key="2">
    <source>
        <dbReference type="SAM" id="Phobius"/>
    </source>
</evidence>
<dbReference type="Gene3D" id="1.25.40.20">
    <property type="entry name" value="Ankyrin repeat-containing domain"/>
    <property type="match status" value="1"/>
</dbReference>
<feature type="transmembrane region" description="Helical" evidence="2">
    <location>
        <begin position="485"/>
        <end position="511"/>
    </location>
</feature>
<evidence type="ECO:0000313" key="5">
    <source>
        <dbReference type="Proteomes" id="UP001374584"/>
    </source>
</evidence>
<feature type="transmembrane region" description="Helical" evidence="2">
    <location>
        <begin position="517"/>
        <end position="536"/>
    </location>
</feature>
<accession>A0AAN9MHM1</accession>
<dbReference type="PANTHER" id="PTHR24177">
    <property type="entry name" value="CASKIN"/>
    <property type="match status" value="1"/>
</dbReference>
<dbReference type="Proteomes" id="UP001374584">
    <property type="component" value="Unassembled WGS sequence"/>
</dbReference>
<comment type="subcellular location">
    <subcellularLocation>
        <location evidence="1">Cell membrane</location>
        <topology evidence="1">Peripheral membrane protein</topology>
        <orientation evidence="1">Cytoplasmic side</orientation>
    </subcellularLocation>
</comment>
<comment type="caution">
    <text evidence="4">The sequence shown here is derived from an EMBL/GenBank/DDBJ whole genome shotgun (WGS) entry which is preliminary data.</text>
</comment>
<keyword evidence="2" id="KW-1133">Transmembrane helix</keyword>
<dbReference type="InterPro" id="IPR002110">
    <property type="entry name" value="Ankyrin_rpt"/>
</dbReference>
<feature type="transmembrane region" description="Helical" evidence="2">
    <location>
        <begin position="402"/>
        <end position="422"/>
    </location>
</feature>
<evidence type="ECO:0000256" key="1">
    <source>
        <dbReference type="ARBA" id="ARBA00004413"/>
    </source>
</evidence>
<feature type="domain" description="PGG" evidence="3">
    <location>
        <begin position="397"/>
        <end position="509"/>
    </location>
</feature>
<evidence type="ECO:0000259" key="3">
    <source>
        <dbReference type="Pfam" id="PF13962"/>
    </source>
</evidence>
<proteinExistence type="predicted"/>
<dbReference type="PANTHER" id="PTHR24177:SF437">
    <property type="entry name" value="ANKYRIN REPEAT PROTEIN"/>
    <property type="match status" value="1"/>
</dbReference>
<keyword evidence="2" id="KW-0812">Transmembrane</keyword>
<gene>
    <name evidence="4" type="ORF">VNO80_20226</name>
</gene>
<keyword evidence="5" id="KW-1185">Reference proteome</keyword>
<sequence>MSNSPTPTSQLSNHATASNANYNAPDDFFLQDTNANLFYEFCVPLYKYALKGNWTAAQPILENNDVRLQHAAITSGWSTLLHVAAGSNHSSFVEELLRMLEVQHLSLQDSMGNTAFCFAVASGNMRIANLLIEKYSSLPYLPPLQTIRGGGGYIPIQFAVMQGRCEMTWFLYNQIRREEFGDRDKSSLFFSCIKTGNHRLALEMAREWEDLAWARDQNNDTALHLLALDEVHLHSCSHCPEITDPITINPASVGNFGFLSELISAYPNLIWEVDNKNHSIIHTAVTSRHASIFNLIHEIESQKDLIVTYFVDPSNPSSSQSNIRKSTLLHLAAELAPPKQLELVSGAALQMCLEITWFEEVKKIMPPSYIIMKNSDGLTAQELFTKEHEGLRKEGEDWIKRTAEFCMLISTVITAAVFTSAINIPGGISDETKKPNYLDKTAFLVFAISDAVAFISSATAIWIFLSIIISRYAQYDFYRSLPLKLIFGLIALFISIVCMMVAFSSSFFITYTYGLKMVPYLVSIVAMLPLFLYIGLQYPLWLDILYSTFYWRKLFRPSKCMIYD</sequence>
<evidence type="ECO:0000313" key="4">
    <source>
        <dbReference type="EMBL" id="KAK7354751.1"/>
    </source>
</evidence>
<dbReference type="InterPro" id="IPR026961">
    <property type="entry name" value="PGG_dom"/>
</dbReference>
<dbReference type="SUPFAM" id="SSF48403">
    <property type="entry name" value="Ankyrin repeat"/>
    <property type="match status" value="1"/>
</dbReference>
<protein>
    <recommendedName>
        <fullName evidence="3">PGG domain-containing protein</fullName>
    </recommendedName>
</protein>
<dbReference type="Pfam" id="PF13962">
    <property type="entry name" value="PGG"/>
    <property type="match status" value="1"/>
</dbReference>
<keyword evidence="2" id="KW-0472">Membrane</keyword>
<dbReference type="SMART" id="SM00248">
    <property type="entry name" value="ANK"/>
    <property type="match status" value="3"/>
</dbReference>
<name>A0AAN9MHM1_PHACN</name>
<dbReference type="GO" id="GO:0005886">
    <property type="term" value="C:plasma membrane"/>
    <property type="evidence" value="ECO:0007669"/>
    <property type="project" value="UniProtKB-SubCell"/>
</dbReference>
<dbReference type="EMBL" id="JAYMYR010000007">
    <property type="protein sequence ID" value="KAK7354751.1"/>
    <property type="molecule type" value="Genomic_DNA"/>
</dbReference>
<dbReference type="Pfam" id="PF12796">
    <property type="entry name" value="Ank_2"/>
    <property type="match status" value="1"/>
</dbReference>
<dbReference type="InterPro" id="IPR036770">
    <property type="entry name" value="Ankyrin_rpt-contain_sf"/>
</dbReference>
<feature type="transmembrane region" description="Helical" evidence="2">
    <location>
        <begin position="442"/>
        <end position="465"/>
    </location>
</feature>
<reference evidence="4 5" key="1">
    <citation type="submission" date="2024-01" db="EMBL/GenBank/DDBJ databases">
        <title>The genomes of 5 underutilized Papilionoideae crops provide insights into root nodulation and disease resistanc.</title>
        <authorList>
            <person name="Jiang F."/>
        </authorList>
    </citation>
    <scope>NUCLEOTIDE SEQUENCE [LARGE SCALE GENOMIC DNA]</scope>
    <source>
        <strain evidence="4">JINMINGXINNONG_FW02</strain>
        <tissue evidence="4">Leaves</tissue>
    </source>
</reference>
<organism evidence="4 5">
    <name type="scientific">Phaseolus coccineus</name>
    <name type="common">Scarlet runner bean</name>
    <name type="synonym">Phaseolus multiflorus</name>
    <dbReference type="NCBI Taxonomy" id="3886"/>
    <lineage>
        <taxon>Eukaryota</taxon>
        <taxon>Viridiplantae</taxon>
        <taxon>Streptophyta</taxon>
        <taxon>Embryophyta</taxon>
        <taxon>Tracheophyta</taxon>
        <taxon>Spermatophyta</taxon>
        <taxon>Magnoliopsida</taxon>
        <taxon>eudicotyledons</taxon>
        <taxon>Gunneridae</taxon>
        <taxon>Pentapetalae</taxon>
        <taxon>rosids</taxon>
        <taxon>fabids</taxon>
        <taxon>Fabales</taxon>
        <taxon>Fabaceae</taxon>
        <taxon>Papilionoideae</taxon>
        <taxon>50 kb inversion clade</taxon>
        <taxon>NPAAA clade</taxon>
        <taxon>indigoferoid/millettioid clade</taxon>
        <taxon>Phaseoleae</taxon>
        <taxon>Phaseolus</taxon>
    </lineage>
</organism>
<dbReference type="AlphaFoldDB" id="A0AAN9MHM1"/>